<evidence type="ECO:0000313" key="2">
    <source>
        <dbReference type="EMBL" id="KAJ8885783.1"/>
    </source>
</evidence>
<evidence type="ECO:0000256" key="1">
    <source>
        <dbReference type="SAM" id="MobiDB-lite"/>
    </source>
</evidence>
<dbReference type="Proteomes" id="UP001159363">
    <property type="component" value="Chromosome X"/>
</dbReference>
<organism evidence="2 3">
    <name type="scientific">Dryococelus australis</name>
    <dbReference type="NCBI Taxonomy" id="614101"/>
    <lineage>
        <taxon>Eukaryota</taxon>
        <taxon>Metazoa</taxon>
        <taxon>Ecdysozoa</taxon>
        <taxon>Arthropoda</taxon>
        <taxon>Hexapoda</taxon>
        <taxon>Insecta</taxon>
        <taxon>Pterygota</taxon>
        <taxon>Neoptera</taxon>
        <taxon>Polyneoptera</taxon>
        <taxon>Phasmatodea</taxon>
        <taxon>Verophasmatodea</taxon>
        <taxon>Anareolatae</taxon>
        <taxon>Phasmatidae</taxon>
        <taxon>Eurycanthinae</taxon>
        <taxon>Dryococelus</taxon>
    </lineage>
</organism>
<dbReference type="Gene3D" id="3.30.420.10">
    <property type="entry name" value="Ribonuclease H-like superfamily/Ribonuclease H"/>
    <property type="match status" value="1"/>
</dbReference>
<sequence length="634" mass="71114">MPFSKLCGFPPKINNLPDMTPHSPGPSWQPAAVPPTHNPCSLMTEAMPASVYWRSRLERCMPAAMWSTALGTPTYWGRGGVVVRLLTSNLGKPVTIVCGVAPVFSHLRRVPDDAADRFSRGSPVYPAFSFQRCSILTSLQHISSEDLEPPKSLHSLMALLYYYRLPYLSCQKTPSHYFLADIQTRNSSLESLQRDHPRVADMNLDNISDVLESHACCAIAARASIAVYTLLMTAVVKPVLISDTYKCHIILRFSLCTCNSTTTTTTTITTTIPIIKWNLASIKATAGLVLAELKLLERISRAQPSRFESRSVSFFNRIPVLRHSIRTSAAQRAIPLTGACRLADIQLSGDECSINTLEKVRDYQCSINTLEKVRDYLPSGPTQGTPNPPSCRRQFFECVNCGVWQVFLVILRNKRRSFAVQNQAPVRPKRQRGVTRVLPDERISVLGAEEVEARWVWSSTGIKWWGKQEIPEKTHRPAASSGTITTCKNKRATSPGIDPGPPRWEASSLTTTSPRPTLRSEDQSRCFMLGWYENHTRIRYGKVCKGLANATAIFYKEGIRALANQERCDMEKFLFSVLSLERQPGALYQEDNARPHAAQIVRWFLDDHHVSLFPWPERSPGLSLIEIVWSMVGR</sequence>
<feature type="compositionally biased region" description="Low complexity" evidence="1">
    <location>
        <begin position="507"/>
        <end position="517"/>
    </location>
</feature>
<proteinExistence type="predicted"/>
<dbReference type="InterPro" id="IPR036397">
    <property type="entry name" value="RNaseH_sf"/>
</dbReference>
<name>A0ABQ9HN52_9NEOP</name>
<dbReference type="EMBL" id="JARBHB010000004">
    <property type="protein sequence ID" value="KAJ8885783.1"/>
    <property type="molecule type" value="Genomic_DNA"/>
</dbReference>
<gene>
    <name evidence="2" type="ORF">PR048_011983</name>
</gene>
<reference evidence="2 3" key="1">
    <citation type="submission" date="2023-02" db="EMBL/GenBank/DDBJ databases">
        <title>LHISI_Scaffold_Assembly.</title>
        <authorList>
            <person name="Stuart O.P."/>
            <person name="Cleave R."/>
            <person name="Magrath M.J.L."/>
            <person name="Mikheyev A.S."/>
        </authorList>
    </citation>
    <scope>NUCLEOTIDE SEQUENCE [LARGE SCALE GENOMIC DNA]</scope>
    <source>
        <strain evidence="2">Daus_M_001</strain>
        <tissue evidence="2">Leg muscle</tissue>
    </source>
</reference>
<keyword evidence="3" id="KW-1185">Reference proteome</keyword>
<evidence type="ECO:0008006" key="4">
    <source>
        <dbReference type="Google" id="ProtNLM"/>
    </source>
</evidence>
<accession>A0ABQ9HN52</accession>
<comment type="caution">
    <text evidence="2">The sequence shown here is derived from an EMBL/GenBank/DDBJ whole genome shotgun (WGS) entry which is preliminary data.</text>
</comment>
<protein>
    <recommendedName>
        <fullName evidence="4">Tc1-like transposase DDE domain-containing protein</fullName>
    </recommendedName>
</protein>
<evidence type="ECO:0000313" key="3">
    <source>
        <dbReference type="Proteomes" id="UP001159363"/>
    </source>
</evidence>
<feature type="region of interest" description="Disordered" evidence="1">
    <location>
        <begin position="473"/>
        <end position="519"/>
    </location>
</feature>